<dbReference type="STRING" id="1122247.GCA_000379865_01111"/>
<dbReference type="PANTHER" id="PTHR35333">
    <property type="entry name" value="BETA-LACTAMASE"/>
    <property type="match status" value="1"/>
</dbReference>
<dbReference type="EMBL" id="AMRA01000042">
    <property type="protein sequence ID" value="EKF24351.1"/>
    <property type="molecule type" value="Genomic_DNA"/>
</dbReference>
<evidence type="ECO:0000313" key="2">
    <source>
        <dbReference type="Proteomes" id="UP000006265"/>
    </source>
</evidence>
<dbReference type="GO" id="GO:0046677">
    <property type="term" value="P:response to antibiotic"/>
    <property type="evidence" value="ECO:0007669"/>
    <property type="project" value="InterPro"/>
</dbReference>
<organism evidence="1 2">
    <name type="scientific">Mycolicibacterium hassiacum (strain DSM 44199 / CIP 105218 / JCM 12690 / 3849)</name>
    <name type="common">Mycobacterium hassiacum</name>
    <dbReference type="NCBI Taxonomy" id="1122247"/>
    <lineage>
        <taxon>Bacteria</taxon>
        <taxon>Bacillati</taxon>
        <taxon>Actinomycetota</taxon>
        <taxon>Actinomycetes</taxon>
        <taxon>Mycobacteriales</taxon>
        <taxon>Mycobacteriaceae</taxon>
        <taxon>Mycolicibacterium</taxon>
    </lineage>
</organism>
<dbReference type="PROSITE" id="PS51257">
    <property type="entry name" value="PROKAR_LIPOPROTEIN"/>
    <property type="match status" value="1"/>
</dbReference>
<dbReference type="PANTHER" id="PTHR35333:SF3">
    <property type="entry name" value="BETA-LACTAMASE-TYPE TRANSPEPTIDASE FOLD CONTAINING PROTEIN"/>
    <property type="match status" value="1"/>
</dbReference>
<dbReference type="Pfam" id="PF13354">
    <property type="entry name" value="Beta-lactamase2"/>
    <property type="match status" value="1"/>
</dbReference>
<dbReference type="Gene3D" id="3.40.710.10">
    <property type="entry name" value="DD-peptidase/beta-lactamase superfamily"/>
    <property type="match status" value="1"/>
</dbReference>
<accession>K5BGW6</accession>
<dbReference type="RefSeq" id="WP_005626564.1">
    <property type="nucleotide sequence ID" value="NZ_AMRA01000042.1"/>
</dbReference>
<gene>
    <name evidence="1" type="ORF">C731_1729</name>
</gene>
<dbReference type="InterPro" id="IPR012338">
    <property type="entry name" value="Beta-lactam/transpept-like"/>
</dbReference>
<dbReference type="OrthoDB" id="4981298at2"/>
<dbReference type="PATRIC" id="fig|1122247.3.peg.1664"/>
<keyword evidence="2" id="KW-1185">Reference proteome</keyword>
<sequence>MRGLARTLVTAGAAVLLTVSLAACTAGVSGPSPAADPATEPRVVIAPLGNAAPLPEAAPDEPTAAFSGLQARIDRAAAAAAAGANLTMVLLDRNTGQRLSNGNRREIVIASVVKLFIADDLLMRDEKLSPQDWQALAAMLRSSDDSPAEIFWNRGGGRDIVTRVAERYGLRNTRPPRNGRWFNTVSTASDLVRYLDMLLSGAGGLPREKAELIITNLAQSTPLGIDGTQPGGVYPQRFGLPDGLPAEPVAVKQGWMCCVGGAWTHLSVGLIGADRRYVMAIGSDQRGSADATRNTLTEAVRTMFPGGRI</sequence>
<dbReference type="AlphaFoldDB" id="K5BGW6"/>
<name>K5BGW6_MYCHD</name>
<dbReference type="eggNOG" id="COG2367">
    <property type="taxonomic scope" value="Bacteria"/>
</dbReference>
<dbReference type="GO" id="GO:0008800">
    <property type="term" value="F:beta-lactamase activity"/>
    <property type="evidence" value="ECO:0007669"/>
    <property type="project" value="InterPro"/>
</dbReference>
<dbReference type="SUPFAM" id="SSF56601">
    <property type="entry name" value="beta-lactamase/transpeptidase-like"/>
    <property type="match status" value="1"/>
</dbReference>
<dbReference type="InterPro" id="IPR000871">
    <property type="entry name" value="Beta-lactam_class-A"/>
</dbReference>
<dbReference type="GO" id="GO:0030655">
    <property type="term" value="P:beta-lactam antibiotic catabolic process"/>
    <property type="evidence" value="ECO:0007669"/>
    <property type="project" value="InterPro"/>
</dbReference>
<evidence type="ECO:0000313" key="1">
    <source>
        <dbReference type="EMBL" id="EKF24351.1"/>
    </source>
</evidence>
<protein>
    <submittedName>
        <fullName evidence="1">Beta-lactamase enzyme family protein</fullName>
    </submittedName>
</protein>
<dbReference type="InterPro" id="IPR045155">
    <property type="entry name" value="Beta-lactam_cat"/>
</dbReference>
<proteinExistence type="predicted"/>
<reference evidence="1 2" key="1">
    <citation type="journal article" date="2012" name="J. Bacteriol.">
        <title>Genome sequence of Mycobacterium hassiacum DSM 44199, a rare source of heat-stable mycobacterial proteins.</title>
        <authorList>
            <person name="Tiago I."/>
            <person name="Maranha A."/>
            <person name="Mendes V."/>
            <person name="Alarico S."/>
            <person name="Moynihan P.J."/>
            <person name="Clarke A.J."/>
            <person name="Macedo-Ribeiro S."/>
            <person name="Pereira P.J."/>
            <person name="Empadinhas N."/>
        </authorList>
    </citation>
    <scope>NUCLEOTIDE SEQUENCE [LARGE SCALE GENOMIC DNA]</scope>
    <source>
        <strain evidence="2">DSM 44199 / CIP 105218 / JCM 12690 / 3849</strain>
    </source>
</reference>
<comment type="caution">
    <text evidence="1">The sequence shown here is derived from an EMBL/GenBank/DDBJ whole genome shotgun (WGS) entry which is preliminary data.</text>
</comment>
<dbReference type="Proteomes" id="UP000006265">
    <property type="component" value="Unassembled WGS sequence"/>
</dbReference>